<evidence type="ECO:0008006" key="3">
    <source>
        <dbReference type="Google" id="ProtNLM"/>
    </source>
</evidence>
<dbReference type="AlphaFoldDB" id="A0AAP0S0G8"/>
<gene>
    <name evidence="1" type="ORF">L1049_016795</name>
</gene>
<organism evidence="1 2">
    <name type="scientific">Liquidambar formosana</name>
    <name type="common">Formosan gum</name>
    <dbReference type="NCBI Taxonomy" id="63359"/>
    <lineage>
        <taxon>Eukaryota</taxon>
        <taxon>Viridiplantae</taxon>
        <taxon>Streptophyta</taxon>
        <taxon>Embryophyta</taxon>
        <taxon>Tracheophyta</taxon>
        <taxon>Spermatophyta</taxon>
        <taxon>Magnoliopsida</taxon>
        <taxon>eudicotyledons</taxon>
        <taxon>Gunneridae</taxon>
        <taxon>Pentapetalae</taxon>
        <taxon>Saxifragales</taxon>
        <taxon>Altingiaceae</taxon>
        <taxon>Liquidambar</taxon>
    </lineage>
</organism>
<accession>A0AAP0S0G8</accession>
<evidence type="ECO:0000313" key="2">
    <source>
        <dbReference type="Proteomes" id="UP001415857"/>
    </source>
</evidence>
<dbReference type="PANTHER" id="PTHR31286">
    <property type="entry name" value="GLYCINE-RICH CELL WALL STRUCTURAL PROTEIN 1.8-LIKE"/>
    <property type="match status" value="1"/>
</dbReference>
<dbReference type="InterPro" id="IPR040256">
    <property type="entry name" value="At4g02000-like"/>
</dbReference>
<proteinExistence type="predicted"/>
<dbReference type="Proteomes" id="UP001415857">
    <property type="component" value="Unassembled WGS sequence"/>
</dbReference>
<reference evidence="1 2" key="1">
    <citation type="journal article" date="2024" name="Plant J.">
        <title>Genome sequences and population genomics reveal climatic adaptation and genomic divergence between two closely related sweetgum species.</title>
        <authorList>
            <person name="Xu W.Q."/>
            <person name="Ren C.Q."/>
            <person name="Zhang X.Y."/>
            <person name="Comes H.P."/>
            <person name="Liu X.H."/>
            <person name="Li Y.G."/>
            <person name="Kettle C.J."/>
            <person name="Jalonen R."/>
            <person name="Gaisberger H."/>
            <person name="Ma Y.Z."/>
            <person name="Qiu Y.X."/>
        </authorList>
    </citation>
    <scope>NUCLEOTIDE SEQUENCE [LARGE SCALE GENOMIC DNA]</scope>
    <source>
        <strain evidence="1">Hangzhou</strain>
    </source>
</reference>
<sequence>MAAFNAMSTLNILQHVNPQIPLDFHSSRHHCGFSKLSSPTTFPIKPSFASVLRKANNPLPPLDLSSYSIPVPQVKGRGYFDIHFATMEEMQRIWASSSCNLDPGILRLSPWIPDFNPEDQTNTHTQIWARIYRLSQEYWHHKQLTSIARGVGIPLRIDDATTLRKFGYYARVLVDVDLSNPLPKVLWVERKDHGFNAELFYENLPHFCTCCKSIGHSSY</sequence>
<dbReference type="EMBL" id="JBBPBK010000003">
    <property type="protein sequence ID" value="KAK9288342.1"/>
    <property type="molecule type" value="Genomic_DNA"/>
</dbReference>
<evidence type="ECO:0000313" key="1">
    <source>
        <dbReference type="EMBL" id="KAK9288342.1"/>
    </source>
</evidence>
<dbReference type="PANTHER" id="PTHR31286:SF60">
    <property type="entry name" value="PROTEIN, PUTATIVE-RELATED"/>
    <property type="match status" value="1"/>
</dbReference>
<comment type="caution">
    <text evidence="1">The sequence shown here is derived from an EMBL/GenBank/DDBJ whole genome shotgun (WGS) entry which is preliminary data.</text>
</comment>
<name>A0AAP0S0G8_LIQFO</name>
<keyword evidence="2" id="KW-1185">Reference proteome</keyword>
<protein>
    <recommendedName>
        <fullName evidence="3">DUF4283 domain-containing protein</fullName>
    </recommendedName>
</protein>